<evidence type="ECO:0000256" key="1">
    <source>
        <dbReference type="SAM" id="MobiDB-lite"/>
    </source>
</evidence>
<gene>
    <name evidence="2" type="ORF">Moror_15571</name>
</gene>
<proteinExistence type="predicted"/>
<feature type="compositionally biased region" description="Polar residues" evidence="1">
    <location>
        <begin position="119"/>
        <end position="129"/>
    </location>
</feature>
<reference evidence="2 3" key="1">
    <citation type="journal article" date="2014" name="BMC Genomics">
        <title>Genome and secretome analysis of the hemibiotrophic fungal pathogen, Moniliophthora roreri, which causes frosty pod rot disease of cacao: mechanisms of the biotrophic and necrotrophic phases.</title>
        <authorList>
            <person name="Meinhardt L.W."/>
            <person name="Costa G.G.L."/>
            <person name="Thomazella D.P.T."/>
            <person name="Teixeira P.J.P.L."/>
            <person name="Carazzolle M.F."/>
            <person name="Schuster S.C."/>
            <person name="Carlson J.E."/>
            <person name="Guiltinan M.J."/>
            <person name="Mieczkowski P."/>
            <person name="Farmer A."/>
            <person name="Ramaraj T."/>
            <person name="Crozier J."/>
            <person name="Davis R.E."/>
            <person name="Shao J."/>
            <person name="Melnick R.L."/>
            <person name="Pereira G.A.G."/>
            <person name="Bailey B.A."/>
        </authorList>
    </citation>
    <scope>NUCLEOTIDE SEQUENCE [LARGE SCALE GENOMIC DNA]</scope>
    <source>
        <strain evidence="2 3">MCA 2997</strain>
    </source>
</reference>
<dbReference type="Proteomes" id="UP000017559">
    <property type="component" value="Unassembled WGS sequence"/>
</dbReference>
<feature type="region of interest" description="Disordered" evidence="1">
    <location>
        <begin position="119"/>
        <end position="140"/>
    </location>
</feature>
<protein>
    <submittedName>
        <fullName evidence="2">Uncharacterized protein</fullName>
    </submittedName>
</protein>
<dbReference type="KEGG" id="mrr:Moror_15571"/>
<evidence type="ECO:0000313" key="3">
    <source>
        <dbReference type="Proteomes" id="UP000017559"/>
    </source>
</evidence>
<comment type="caution">
    <text evidence="2">The sequence shown here is derived from an EMBL/GenBank/DDBJ whole genome shotgun (WGS) entry which is preliminary data.</text>
</comment>
<accession>V2WPD7</accession>
<name>V2WPD7_MONRO</name>
<organism evidence="2 3">
    <name type="scientific">Moniliophthora roreri (strain MCA 2997)</name>
    <name type="common">Cocoa frosty pod rot fungus</name>
    <name type="synonym">Crinipellis roreri</name>
    <dbReference type="NCBI Taxonomy" id="1381753"/>
    <lineage>
        <taxon>Eukaryota</taxon>
        <taxon>Fungi</taxon>
        <taxon>Dikarya</taxon>
        <taxon>Basidiomycota</taxon>
        <taxon>Agaricomycotina</taxon>
        <taxon>Agaricomycetes</taxon>
        <taxon>Agaricomycetidae</taxon>
        <taxon>Agaricales</taxon>
        <taxon>Marasmiineae</taxon>
        <taxon>Marasmiaceae</taxon>
        <taxon>Moniliophthora</taxon>
    </lineage>
</organism>
<dbReference type="AlphaFoldDB" id="V2WPD7"/>
<dbReference type="HOGENOM" id="CLU_1631056_0_0_1"/>
<feature type="non-terminal residue" evidence="2">
    <location>
        <position position="163"/>
    </location>
</feature>
<sequence>MSAKLQLFVDLLSGCIKTYVSLMVVEYNKDGDKDKAFFCNILLGAMPGAELKKFHGVCEVMLLIAERLYYFVTTVQYGVLAQLYARSRPGAEISTSTENISASVLTSTSIIEMCTSADSPVSASTSKPNPQKLIWNVDNSNNNTSHSAMSPLSSSENDNRADN</sequence>
<dbReference type="EMBL" id="AWSO01001539">
    <property type="protein sequence ID" value="ESK83447.1"/>
    <property type="molecule type" value="Genomic_DNA"/>
</dbReference>
<evidence type="ECO:0000313" key="2">
    <source>
        <dbReference type="EMBL" id="ESK83447.1"/>
    </source>
</evidence>
<keyword evidence="3" id="KW-1185">Reference proteome</keyword>